<dbReference type="InterPro" id="IPR013783">
    <property type="entry name" value="Ig-like_fold"/>
</dbReference>
<evidence type="ECO:0000259" key="2">
    <source>
        <dbReference type="PROSITE" id="PS50835"/>
    </source>
</evidence>
<dbReference type="EMBL" id="JAHRIO010052984">
    <property type="protein sequence ID" value="MEQ2176188.1"/>
    <property type="molecule type" value="Genomic_DNA"/>
</dbReference>
<evidence type="ECO:0000256" key="1">
    <source>
        <dbReference type="SAM" id="MobiDB-lite"/>
    </source>
</evidence>
<dbReference type="InterPro" id="IPR007110">
    <property type="entry name" value="Ig-like_dom"/>
</dbReference>
<protein>
    <recommendedName>
        <fullName evidence="2">Ig-like domain-containing protein</fullName>
    </recommendedName>
</protein>
<accession>A0ABV0P0D2</accession>
<feature type="non-terminal residue" evidence="3">
    <location>
        <position position="126"/>
    </location>
</feature>
<dbReference type="InterPro" id="IPR036179">
    <property type="entry name" value="Ig-like_dom_sf"/>
</dbReference>
<dbReference type="Gene3D" id="2.60.40.10">
    <property type="entry name" value="Immunoglobulins"/>
    <property type="match status" value="1"/>
</dbReference>
<dbReference type="Proteomes" id="UP001476798">
    <property type="component" value="Unassembled WGS sequence"/>
</dbReference>
<proteinExistence type="predicted"/>
<evidence type="ECO:0000313" key="3">
    <source>
        <dbReference type="EMBL" id="MEQ2176188.1"/>
    </source>
</evidence>
<feature type="non-terminal residue" evidence="3">
    <location>
        <position position="1"/>
    </location>
</feature>
<gene>
    <name evidence="3" type="ORF">GOODEAATRI_025512</name>
</gene>
<keyword evidence="4" id="KW-1185">Reference proteome</keyword>
<evidence type="ECO:0000313" key="4">
    <source>
        <dbReference type="Proteomes" id="UP001476798"/>
    </source>
</evidence>
<name>A0ABV0P0D2_9TELE</name>
<feature type="domain" description="Ig-like" evidence="2">
    <location>
        <begin position="19"/>
        <end position="105"/>
    </location>
</feature>
<dbReference type="PROSITE" id="PS50835">
    <property type="entry name" value="IG_LIKE"/>
    <property type="match status" value="1"/>
</dbReference>
<reference evidence="3 4" key="1">
    <citation type="submission" date="2021-06" db="EMBL/GenBank/DDBJ databases">
        <authorList>
            <person name="Palmer J.M."/>
        </authorList>
    </citation>
    <scope>NUCLEOTIDE SEQUENCE [LARGE SCALE GENOMIC DNA]</scope>
    <source>
        <strain evidence="3 4">GA_2019</strain>
        <tissue evidence="3">Muscle</tissue>
    </source>
</reference>
<dbReference type="SUPFAM" id="SSF48726">
    <property type="entry name" value="Immunoglobulin"/>
    <property type="match status" value="1"/>
</dbReference>
<comment type="caution">
    <text evidence="3">The sequence shown here is derived from an EMBL/GenBank/DDBJ whole genome shotgun (WGS) entry which is preliminary data.</text>
</comment>
<organism evidence="3 4">
    <name type="scientific">Goodea atripinnis</name>
    <dbReference type="NCBI Taxonomy" id="208336"/>
    <lineage>
        <taxon>Eukaryota</taxon>
        <taxon>Metazoa</taxon>
        <taxon>Chordata</taxon>
        <taxon>Craniata</taxon>
        <taxon>Vertebrata</taxon>
        <taxon>Euteleostomi</taxon>
        <taxon>Actinopterygii</taxon>
        <taxon>Neopterygii</taxon>
        <taxon>Teleostei</taxon>
        <taxon>Neoteleostei</taxon>
        <taxon>Acanthomorphata</taxon>
        <taxon>Ovalentaria</taxon>
        <taxon>Atherinomorphae</taxon>
        <taxon>Cyprinodontiformes</taxon>
        <taxon>Goodeidae</taxon>
        <taxon>Goodea</taxon>
    </lineage>
</organism>
<feature type="region of interest" description="Disordered" evidence="1">
    <location>
        <begin position="1"/>
        <end position="21"/>
    </location>
</feature>
<sequence>EQVVPLSEGPSLSPDVSKPASLTVSPDSAQVFEYKSFSLSCNTSGSQGWTVKRNSTDGKTISSCGGNWGKSTSSGCTISTAKKSDSAIYWCESPSKQRSNTVQITVYGRSDNWNQLTCFRSANRTQ</sequence>